<keyword evidence="4" id="KW-0812">Transmembrane</keyword>
<evidence type="ECO:0000313" key="6">
    <source>
        <dbReference type="EMBL" id="MBJ3777183.1"/>
    </source>
</evidence>
<organism evidence="6 7">
    <name type="scientific">Acuticoccus mangrovi</name>
    <dbReference type="NCBI Taxonomy" id="2796142"/>
    <lineage>
        <taxon>Bacteria</taxon>
        <taxon>Pseudomonadati</taxon>
        <taxon>Pseudomonadota</taxon>
        <taxon>Alphaproteobacteria</taxon>
        <taxon>Hyphomicrobiales</taxon>
        <taxon>Amorphaceae</taxon>
        <taxon>Acuticoccus</taxon>
    </lineage>
</organism>
<reference evidence="6" key="1">
    <citation type="submission" date="2020-12" db="EMBL/GenBank/DDBJ databases">
        <title>Bacterial taxonomy.</title>
        <authorList>
            <person name="Pan X."/>
        </authorList>
    </citation>
    <scope>NUCLEOTIDE SEQUENCE</scope>
    <source>
        <strain evidence="6">B2012</strain>
    </source>
</reference>
<feature type="transmembrane region" description="Helical" evidence="4">
    <location>
        <begin position="28"/>
        <end position="50"/>
    </location>
</feature>
<dbReference type="PANTHER" id="PTHR10434:SF40">
    <property type="entry name" value="1-ACYL-SN-GLYCEROL-3-PHOSPHATE ACYLTRANSFERASE"/>
    <property type="match status" value="1"/>
</dbReference>
<evidence type="ECO:0000256" key="2">
    <source>
        <dbReference type="ARBA" id="ARBA00022679"/>
    </source>
</evidence>
<keyword evidence="7" id="KW-1185">Reference proteome</keyword>
<dbReference type="RefSeq" id="WP_198883086.1">
    <property type="nucleotide sequence ID" value="NZ_JAEKJA010000013.1"/>
</dbReference>
<dbReference type="GO" id="GO:0003841">
    <property type="term" value="F:1-acylglycerol-3-phosphate O-acyltransferase activity"/>
    <property type="evidence" value="ECO:0007669"/>
    <property type="project" value="TreeGrafter"/>
</dbReference>
<comment type="caution">
    <text evidence="6">The sequence shown here is derived from an EMBL/GenBank/DDBJ whole genome shotgun (WGS) entry which is preliminary data.</text>
</comment>
<dbReference type="CDD" id="cd07989">
    <property type="entry name" value="LPLAT_AGPAT-like"/>
    <property type="match status" value="1"/>
</dbReference>
<protein>
    <submittedName>
        <fullName evidence="6">1-acyl-sn-glycerol-3-phosphate acyltransferase</fullName>
    </submittedName>
</protein>
<proteinExistence type="predicted"/>
<dbReference type="Proteomes" id="UP000609531">
    <property type="component" value="Unassembled WGS sequence"/>
</dbReference>
<accession>A0A934IIN3</accession>
<dbReference type="SUPFAM" id="SSF69593">
    <property type="entry name" value="Glycerol-3-phosphate (1)-acyltransferase"/>
    <property type="match status" value="1"/>
</dbReference>
<evidence type="ECO:0000259" key="5">
    <source>
        <dbReference type="SMART" id="SM00563"/>
    </source>
</evidence>
<evidence type="ECO:0000313" key="7">
    <source>
        <dbReference type="Proteomes" id="UP000609531"/>
    </source>
</evidence>
<dbReference type="AlphaFoldDB" id="A0A934IIN3"/>
<dbReference type="PANTHER" id="PTHR10434">
    <property type="entry name" value="1-ACYL-SN-GLYCEROL-3-PHOSPHATE ACYLTRANSFERASE"/>
    <property type="match status" value="1"/>
</dbReference>
<dbReference type="GO" id="GO:0006654">
    <property type="term" value="P:phosphatidic acid biosynthetic process"/>
    <property type="evidence" value="ECO:0007669"/>
    <property type="project" value="TreeGrafter"/>
</dbReference>
<dbReference type="EMBL" id="JAEKJA010000013">
    <property type="protein sequence ID" value="MBJ3777183.1"/>
    <property type="molecule type" value="Genomic_DNA"/>
</dbReference>
<dbReference type="Pfam" id="PF01553">
    <property type="entry name" value="Acyltransferase"/>
    <property type="match status" value="1"/>
</dbReference>
<keyword evidence="4" id="KW-1133">Transmembrane helix</keyword>
<keyword evidence="3 6" id="KW-0012">Acyltransferase</keyword>
<keyword evidence="4" id="KW-0472">Membrane</keyword>
<dbReference type="InterPro" id="IPR002123">
    <property type="entry name" value="Plipid/glycerol_acylTrfase"/>
</dbReference>
<name>A0A934IIN3_9HYPH</name>
<dbReference type="SMART" id="SM00563">
    <property type="entry name" value="PlsC"/>
    <property type="match status" value="1"/>
</dbReference>
<sequence>MTSSTADPSAKGPRRPGLAHAVAVARTAVYAVLATAYFIAMSVGGLWSMLFPARRMRWVMTFWIRGDLFLLRLIVGQRVEILGRQNLPTGPAIVAAKHQAAWETMVLVVLVDKGTTILKKELLAIPLYGWYARFFGMIPVDRSKGAAALKDLVVRARAAMDDGFQLVIYPEGTRRLPGAPPDYKPGTAYLYDQLKVPIVPIALNSGMFWPRRRFVRYPGTITLSVLPPIPAGLPRKEAAQRMQDAIERETDRLVTLAQKEISAS</sequence>
<evidence type="ECO:0000256" key="1">
    <source>
        <dbReference type="ARBA" id="ARBA00005189"/>
    </source>
</evidence>
<keyword evidence="2" id="KW-0808">Transferase</keyword>
<feature type="domain" description="Phospholipid/glycerol acyltransferase" evidence="5">
    <location>
        <begin position="92"/>
        <end position="206"/>
    </location>
</feature>
<evidence type="ECO:0000256" key="4">
    <source>
        <dbReference type="SAM" id="Phobius"/>
    </source>
</evidence>
<comment type="pathway">
    <text evidence="1">Lipid metabolism.</text>
</comment>
<evidence type="ECO:0000256" key="3">
    <source>
        <dbReference type="ARBA" id="ARBA00023315"/>
    </source>
</evidence>
<gene>
    <name evidence="6" type="ORF">JCR33_15865</name>
</gene>